<keyword evidence="3 6" id="KW-0812">Transmembrane</keyword>
<dbReference type="PANTHER" id="PTHR38459">
    <property type="entry name" value="PROPHAGE BACTOPRENOL-LINKED GLUCOSE TRANSLOCASE HOMOLOG"/>
    <property type="match status" value="1"/>
</dbReference>
<evidence type="ECO:0000256" key="3">
    <source>
        <dbReference type="ARBA" id="ARBA00022692"/>
    </source>
</evidence>
<dbReference type="PANTHER" id="PTHR38459:SF1">
    <property type="entry name" value="PROPHAGE BACTOPRENOL-LINKED GLUCOSE TRANSLOCASE HOMOLOG"/>
    <property type="match status" value="1"/>
</dbReference>
<feature type="transmembrane region" description="Helical" evidence="6">
    <location>
        <begin position="39"/>
        <end position="59"/>
    </location>
</feature>
<dbReference type="Proteomes" id="UP001059617">
    <property type="component" value="Chromosome"/>
</dbReference>
<evidence type="ECO:0000313" key="9">
    <source>
        <dbReference type="Proteomes" id="UP001059617"/>
    </source>
</evidence>
<evidence type="ECO:0000313" key="8">
    <source>
        <dbReference type="EMBL" id="UWP78401.1"/>
    </source>
</evidence>
<dbReference type="EMBL" id="CP073720">
    <property type="protein sequence ID" value="UWP78401.1"/>
    <property type="molecule type" value="Genomic_DNA"/>
</dbReference>
<evidence type="ECO:0000259" key="7">
    <source>
        <dbReference type="Pfam" id="PF04138"/>
    </source>
</evidence>
<gene>
    <name evidence="8" type="ORF">Dfulv_24745</name>
</gene>
<name>A0ABY5VRE8_9ACTN</name>
<organism evidence="8 9">
    <name type="scientific">Dactylosporangium fulvum</name>
    <dbReference type="NCBI Taxonomy" id="53359"/>
    <lineage>
        <taxon>Bacteria</taxon>
        <taxon>Bacillati</taxon>
        <taxon>Actinomycetota</taxon>
        <taxon>Actinomycetes</taxon>
        <taxon>Micromonosporales</taxon>
        <taxon>Micromonosporaceae</taxon>
        <taxon>Dactylosporangium</taxon>
    </lineage>
</organism>
<feature type="transmembrane region" description="Helical" evidence="6">
    <location>
        <begin position="12"/>
        <end position="33"/>
    </location>
</feature>
<dbReference type="RefSeq" id="WP_259855470.1">
    <property type="nucleotide sequence ID" value="NZ_BAAAST010000104.1"/>
</dbReference>
<keyword evidence="5 6" id="KW-0472">Membrane</keyword>
<sequence>MSTLRRLLRHTLTRFLAFGAVGFAFDLTLLALLKAFTPLPVWAAVSIAFWVTYALNFVLNRYFAFHAQDRPVGPQVARFAVQVLGDFLLTLGAVEGLHALGMPLLAARVLAGGTNLVWNYLLYRFWTFGGAQAAPASGAGAAAKVTVHQ</sequence>
<comment type="similarity">
    <text evidence="2">Belongs to the GtrA family.</text>
</comment>
<evidence type="ECO:0000256" key="2">
    <source>
        <dbReference type="ARBA" id="ARBA00009399"/>
    </source>
</evidence>
<keyword evidence="4 6" id="KW-1133">Transmembrane helix</keyword>
<evidence type="ECO:0000256" key="5">
    <source>
        <dbReference type="ARBA" id="ARBA00023136"/>
    </source>
</evidence>
<proteinExistence type="inferred from homology"/>
<reference evidence="8" key="2">
    <citation type="submission" date="2022-09" db="EMBL/GenBank/DDBJ databases">
        <title>Biosynthetic gene clusters of Dactylosporangioum fulvum.</title>
        <authorList>
            <person name="Caradec T."/>
        </authorList>
    </citation>
    <scope>NUCLEOTIDE SEQUENCE</scope>
    <source>
        <strain evidence="8">NRRL B-16292</strain>
    </source>
</reference>
<reference evidence="8" key="1">
    <citation type="submission" date="2021-04" db="EMBL/GenBank/DDBJ databases">
        <authorList>
            <person name="Hartkoorn R.C."/>
            <person name="Beaudoing E."/>
            <person name="Hot D."/>
        </authorList>
    </citation>
    <scope>NUCLEOTIDE SEQUENCE</scope>
    <source>
        <strain evidence="8">NRRL B-16292</strain>
    </source>
</reference>
<evidence type="ECO:0000256" key="6">
    <source>
        <dbReference type="SAM" id="Phobius"/>
    </source>
</evidence>
<dbReference type="Pfam" id="PF04138">
    <property type="entry name" value="GtrA_DPMS_TM"/>
    <property type="match status" value="1"/>
</dbReference>
<dbReference type="InterPro" id="IPR007267">
    <property type="entry name" value="GtrA_DPMS_TM"/>
</dbReference>
<keyword evidence="9" id="KW-1185">Reference proteome</keyword>
<evidence type="ECO:0000256" key="4">
    <source>
        <dbReference type="ARBA" id="ARBA00022989"/>
    </source>
</evidence>
<feature type="domain" description="GtrA/DPMS transmembrane" evidence="7">
    <location>
        <begin position="14"/>
        <end position="128"/>
    </location>
</feature>
<protein>
    <submittedName>
        <fullName evidence="8">GtrA family protein</fullName>
    </submittedName>
</protein>
<accession>A0ABY5VRE8</accession>
<comment type="subcellular location">
    <subcellularLocation>
        <location evidence="1">Membrane</location>
        <topology evidence="1">Multi-pass membrane protein</topology>
    </subcellularLocation>
</comment>
<evidence type="ECO:0000256" key="1">
    <source>
        <dbReference type="ARBA" id="ARBA00004141"/>
    </source>
</evidence>
<dbReference type="InterPro" id="IPR051401">
    <property type="entry name" value="GtrA_CellWall_Glycosyl"/>
</dbReference>